<dbReference type="EMBL" id="BPFH01000008">
    <property type="protein sequence ID" value="GIT96880.1"/>
    <property type="molecule type" value="Genomic_DNA"/>
</dbReference>
<protein>
    <recommendedName>
        <fullName evidence="4">DUF4173 domain-containing protein</fullName>
    </recommendedName>
</protein>
<feature type="transmembrane region" description="Helical" evidence="1">
    <location>
        <begin position="41"/>
        <end position="61"/>
    </location>
</feature>
<gene>
    <name evidence="2" type="ORF">JANAI62_35030</name>
</gene>
<accession>A0ABQ4NR67</accession>
<sequence length="457" mass="49209">MHATPDGHQCPTRPPLPEHATRAGLALVVLLPVADWLLFDHSFGVAAVPLALGIFAAALWCRPRPLRQVLGPALLLAVGCLPVVIHPQVLSLALLGAALLFTLAWVHGRPETWLRPLLMMLILAPQDAVTASARLRRPMTGWTASAWFGTWTLPIGGALVLVSLLADANPVLRDWVILATRVEVDSATLAWRALFWIGVATMIWPLLRGVPLADRKQQPAAHPTAGINAASVARALVVFNGVMALQTVTDLAYLWGGAALPEGMTYASYAHRGAYPLLATALLAIAFSLVARPFTDSARTLRWLLAVWIVQNLGLTASSVLRLWIYVEAYGLTYLRFHAAVWMALVACGLLLALWQVARRRSTRWLLARGAALAVATLYGVSLINMAAFIASHSLARDGPLDLAYLCGLPPTAHAVIAADSPGLCPTPGPEIVGWRDWGFHKAAVRAKLDRMESALP</sequence>
<dbReference type="Pfam" id="PF13687">
    <property type="entry name" value="DUF4153"/>
    <property type="match status" value="1"/>
</dbReference>
<feature type="transmembrane region" description="Helical" evidence="1">
    <location>
        <begin position="189"/>
        <end position="207"/>
    </location>
</feature>
<proteinExistence type="predicted"/>
<organism evidence="2 3">
    <name type="scientific">Jannaschia pagri</name>
    <dbReference type="NCBI Taxonomy" id="2829797"/>
    <lineage>
        <taxon>Bacteria</taxon>
        <taxon>Pseudomonadati</taxon>
        <taxon>Pseudomonadota</taxon>
        <taxon>Alphaproteobacteria</taxon>
        <taxon>Rhodobacterales</taxon>
        <taxon>Roseobacteraceae</taxon>
        <taxon>Jannaschia</taxon>
    </lineage>
</organism>
<feature type="transmembrane region" description="Helical" evidence="1">
    <location>
        <begin position="145"/>
        <end position="166"/>
    </location>
</feature>
<reference evidence="2 3" key="1">
    <citation type="submission" date="2021-05" db="EMBL/GenBank/DDBJ databases">
        <title>Bacteria Genome sequencing.</title>
        <authorList>
            <person name="Takabe Y."/>
            <person name="Nakajima Y."/>
            <person name="Suzuki S."/>
            <person name="Shiozaki T."/>
        </authorList>
    </citation>
    <scope>NUCLEOTIDE SEQUENCE [LARGE SCALE GENOMIC DNA]</scope>
    <source>
        <strain evidence="2 3">AI_62</strain>
    </source>
</reference>
<keyword evidence="1" id="KW-0812">Transmembrane</keyword>
<name>A0ABQ4NR67_9RHOB</name>
<evidence type="ECO:0000313" key="2">
    <source>
        <dbReference type="EMBL" id="GIT96880.1"/>
    </source>
</evidence>
<dbReference type="RefSeq" id="WP_220750372.1">
    <property type="nucleotide sequence ID" value="NZ_BPFH01000008.1"/>
</dbReference>
<keyword evidence="3" id="KW-1185">Reference proteome</keyword>
<feature type="transmembrane region" description="Helical" evidence="1">
    <location>
        <begin position="274"/>
        <end position="291"/>
    </location>
</feature>
<keyword evidence="1" id="KW-1133">Transmembrane helix</keyword>
<feature type="transmembrane region" description="Helical" evidence="1">
    <location>
        <begin position="339"/>
        <end position="358"/>
    </location>
</feature>
<evidence type="ECO:0000313" key="3">
    <source>
        <dbReference type="Proteomes" id="UP000786693"/>
    </source>
</evidence>
<evidence type="ECO:0008006" key="4">
    <source>
        <dbReference type="Google" id="ProtNLM"/>
    </source>
</evidence>
<dbReference type="Proteomes" id="UP000786693">
    <property type="component" value="Unassembled WGS sequence"/>
</dbReference>
<feature type="transmembrane region" description="Helical" evidence="1">
    <location>
        <begin position="370"/>
        <end position="391"/>
    </location>
</feature>
<feature type="transmembrane region" description="Helical" evidence="1">
    <location>
        <begin position="303"/>
        <end position="327"/>
    </location>
</feature>
<evidence type="ECO:0000256" key="1">
    <source>
        <dbReference type="SAM" id="Phobius"/>
    </source>
</evidence>
<comment type="caution">
    <text evidence="2">The sequence shown here is derived from an EMBL/GenBank/DDBJ whole genome shotgun (WGS) entry which is preliminary data.</text>
</comment>
<feature type="transmembrane region" description="Helical" evidence="1">
    <location>
        <begin position="235"/>
        <end position="254"/>
    </location>
</feature>
<keyword evidence="1" id="KW-0472">Membrane</keyword>
<dbReference type="InterPro" id="IPR025291">
    <property type="entry name" value="DUF4153"/>
</dbReference>
<feature type="transmembrane region" description="Helical" evidence="1">
    <location>
        <begin position="73"/>
        <end position="101"/>
    </location>
</feature>